<feature type="transmembrane region" description="Helical" evidence="1">
    <location>
        <begin position="129"/>
        <end position="149"/>
    </location>
</feature>
<sequence>MSETIPHSSALRRQLRTTARLTALIGGPLFWLGTLLHPARDGWSIAAVGERYGLTHDIQAAGLFLQVICLASVIALGTQITRLRDLRAWYAALTGTLLWFALIIFDGSHNPVRAEYAPSLVHEPADLDTPAALIVFPALLVFPLGYVWLARTLGRHGLRWAGVLLGVGATVYTVGGLFIFTSGPRFGLIQLFEVAGATSYAVGFILLGRAAANDLHQPR</sequence>
<dbReference type="EMBL" id="SLWM01000015">
    <property type="protein sequence ID" value="TCO17134.1"/>
    <property type="molecule type" value="Genomic_DNA"/>
</dbReference>
<protein>
    <recommendedName>
        <fullName evidence="4">DUF998 domain-containing protein</fullName>
    </recommendedName>
</protein>
<evidence type="ECO:0000256" key="1">
    <source>
        <dbReference type="SAM" id="Phobius"/>
    </source>
</evidence>
<evidence type="ECO:0000313" key="2">
    <source>
        <dbReference type="EMBL" id="TCO17134.1"/>
    </source>
</evidence>
<keyword evidence="1" id="KW-1133">Transmembrane helix</keyword>
<keyword evidence="1" id="KW-0472">Membrane</keyword>
<feature type="transmembrane region" description="Helical" evidence="1">
    <location>
        <begin position="21"/>
        <end position="38"/>
    </location>
</feature>
<feature type="transmembrane region" description="Helical" evidence="1">
    <location>
        <begin position="58"/>
        <end position="76"/>
    </location>
</feature>
<organism evidence="2 3">
    <name type="scientific">Kribbella orskensis</name>
    <dbReference type="NCBI Taxonomy" id="2512216"/>
    <lineage>
        <taxon>Bacteria</taxon>
        <taxon>Bacillati</taxon>
        <taxon>Actinomycetota</taxon>
        <taxon>Actinomycetes</taxon>
        <taxon>Propionibacteriales</taxon>
        <taxon>Kribbellaceae</taxon>
        <taxon>Kribbella</taxon>
    </lineage>
</organism>
<evidence type="ECO:0000313" key="3">
    <source>
        <dbReference type="Proteomes" id="UP000295818"/>
    </source>
</evidence>
<evidence type="ECO:0008006" key="4">
    <source>
        <dbReference type="Google" id="ProtNLM"/>
    </source>
</evidence>
<keyword evidence="1" id="KW-0812">Transmembrane</keyword>
<feature type="transmembrane region" description="Helical" evidence="1">
    <location>
        <begin position="186"/>
        <end position="207"/>
    </location>
</feature>
<keyword evidence="3" id="KW-1185">Reference proteome</keyword>
<feature type="transmembrane region" description="Helical" evidence="1">
    <location>
        <begin position="88"/>
        <end position="109"/>
    </location>
</feature>
<comment type="caution">
    <text evidence="2">The sequence shown here is derived from an EMBL/GenBank/DDBJ whole genome shotgun (WGS) entry which is preliminary data.</text>
</comment>
<dbReference type="RefSeq" id="WP_132192625.1">
    <property type="nucleotide sequence ID" value="NZ_SLWM01000015.1"/>
</dbReference>
<gene>
    <name evidence="2" type="ORF">EV644_115156</name>
</gene>
<accession>A0ABY2BDL2</accession>
<proteinExistence type="predicted"/>
<feature type="transmembrane region" description="Helical" evidence="1">
    <location>
        <begin position="161"/>
        <end position="180"/>
    </location>
</feature>
<name>A0ABY2BDL2_9ACTN</name>
<reference evidence="2 3" key="1">
    <citation type="journal article" date="2015" name="Stand. Genomic Sci.">
        <title>Genomic Encyclopedia of Bacterial and Archaeal Type Strains, Phase III: the genomes of soil and plant-associated and newly described type strains.</title>
        <authorList>
            <person name="Whitman W.B."/>
            <person name="Woyke T."/>
            <person name="Klenk H.P."/>
            <person name="Zhou Y."/>
            <person name="Lilburn T.G."/>
            <person name="Beck B.J."/>
            <person name="De Vos P."/>
            <person name="Vandamme P."/>
            <person name="Eisen J.A."/>
            <person name="Garrity G."/>
            <person name="Hugenholtz P."/>
            <person name="Kyrpides N.C."/>
        </authorList>
    </citation>
    <scope>NUCLEOTIDE SEQUENCE [LARGE SCALE GENOMIC DNA]</scope>
    <source>
        <strain evidence="2 3">VKM Ac-2538</strain>
    </source>
</reference>
<dbReference type="Proteomes" id="UP000295818">
    <property type="component" value="Unassembled WGS sequence"/>
</dbReference>